<keyword evidence="3" id="KW-1185">Reference proteome</keyword>
<dbReference type="EMBL" id="CAKP01000036">
    <property type="protein sequence ID" value="CCJ32878.1"/>
    <property type="molecule type" value="Genomic_DNA"/>
</dbReference>
<dbReference type="eggNOG" id="COG4220">
    <property type="taxonomic scope" value="Bacteria"/>
</dbReference>
<sequence>MEKYVTAKKLAQILGITERRINQLVNEEKVLQRDANGKFELQKSVHDYYKYKFCKDEELDLTIEKAKHERAKREIAEIELAKLKNKMHDAEDIERVLTGMLINFRNRILAIPSKVAPKIIGQKSIAVINEILQQELYDALNELSEYDPEIFLEEGEKIEEEDVELVQENIESSSSSTEIKDK</sequence>
<proteinExistence type="predicted"/>
<dbReference type="Proteomes" id="UP000007652">
    <property type="component" value="Unassembled WGS sequence"/>
</dbReference>
<feature type="coiled-coil region" evidence="1">
    <location>
        <begin position="61"/>
        <end position="93"/>
    </location>
</feature>
<evidence type="ECO:0000313" key="3">
    <source>
        <dbReference type="Proteomes" id="UP000007652"/>
    </source>
</evidence>
<comment type="caution">
    <text evidence="2">The sequence shown here is derived from an EMBL/GenBank/DDBJ whole genome shotgun (WGS) entry which is preliminary data.</text>
</comment>
<organism evidence="2 3">
    <name type="scientific">Caloramator australicus RC3</name>
    <dbReference type="NCBI Taxonomy" id="857293"/>
    <lineage>
        <taxon>Bacteria</taxon>
        <taxon>Bacillati</taxon>
        <taxon>Bacillota</taxon>
        <taxon>Clostridia</taxon>
        <taxon>Eubacteriales</taxon>
        <taxon>Clostridiaceae</taxon>
        <taxon>Caloramator</taxon>
    </lineage>
</organism>
<dbReference type="AlphaFoldDB" id="I7KT74"/>
<dbReference type="STRING" id="857293.CAAU_0794"/>
<evidence type="ECO:0008006" key="4">
    <source>
        <dbReference type="Google" id="ProtNLM"/>
    </source>
</evidence>
<dbReference type="OrthoDB" id="1908546at2"/>
<keyword evidence="1" id="KW-0175">Coiled coil</keyword>
<reference evidence="2 3" key="1">
    <citation type="journal article" date="2011" name="J. Bacteriol.">
        <title>Draft genome sequence of Caloramator australicus strain RC3T, a thermoanaerobe from the Great Artesian Basin of Australia.</title>
        <authorList>
            <person name="Ogg C.D."/>
            <person name="Patel B.K.C."/>
        </authorList>
    </citation>
    <scope>NUCLEOTIDE SEQUENCE [LARGE SCALE GENOMIC DNA]</scope>
    <source>
        <strain evidence="2 3">RC3</strain>
    </source>
</reference>
<accession>I7KT74</accession>
<protein>
    <recommendedName>
        <fullName evidence="4">Phage DNA packaging protein, Nu1 subunit of terminase</fullName>
    </recommendedName>
</protein>
<evidence type="ECO:0000256" key="1">
    <source>
        <dbReference type="SAM" id="Coils"/>
    </source>
</evidence>
<evidence type="ECO:0000313" key="2">
    <source>
        <dbReference type="EMBL" id="CCJ32878.1"/>
    </source>
</evidence>
<name>I7KT74_9CLOT</name>
<dbReference type="RefSeq" id="WP_008908154.1">
    <property type="nucleotide sequence ID" value="NZ_CAKP01000036.1"/>
</dbReference>
<gene>
    <name evidence="2" type="ORF">CAAU_0794</name>
</gene>